<keyword evidence="2" id="KW-0067">ATP-binding</keyword>
<dbReference type="CDD" id="cd00156">
    <property type="entry name" value="REC"/>
    <property type="match status" value="1"/>
</dbReference>
<dbReference type="InterPro" id="IPR011006">
    <property type="entry name" value="CheY-like_superfamily"/>
</dbReference>
<evidence type="ECO:0000256" key="6">
    <source>
        <dbReference type="SAM" id="MobiDB-lite"/>
    </source>
</evidence>
<dbReference type="GO" id="GO:0005524">
    <property type="term" value="F:ATP binding"/>
    <property type="evidence" value="ECO:0007669"/>
    <property type="project" value="UniProtKB-KW"/>
</dbReference>
<dbReference type="Gene3D" id="3.40.50.300">
    <property type="entry name" value="P-loop containing nucleotide triphosphate hydrolases"/>
    <property type="match status" value="1"/>
</dbReference>
<dbReference type="InterPro" id="IPR002078">
    <property type="entry name" value="Sigma_54_int"/>
</dbReference>
<dbReference type="KEGG" id="eba:ebA6902"/>
<dbReference type="GO" id="GO:0043565">
    <property type="term" value="F:sequence-specific DNA binding"/>
    <property type="evidence" value="ECO:0007669"/>
    <property type="project" value="InterPro"/>
</dbReference>
<feature type="domain" description="Sigma-54 factor interaction" evidence="7">
    <location>
        <begin position="141"/>
        <end position="369"/>
    </location>
</feature>
<dbReference type="eggNOG" id="COG2204">
    <property type="taxonomic scope" value="Bacteria"/>
</dbReference>
<dbReference type="InterPro" id="IPR002197">
    <property type="entry name" value="HTH_Fis"/>
</dbReference>
<evidence type="ECO:0000256" key="1">
    <source>
        <dbReference type="ARBA" id="ARBA00022741"/>
    </source>
</evidence>
<dbReference type="Proteomes" id="UP000006552">
    <property type="component" value="Chromosome"/>
</dbReference>
<keyword evidence="4" id="KW-0804">Transcription</keyword>
<dbReference type="RefSeq" id="WP_011239705.1">
    <property type="nucleotide sequence ID" value="NC_006513.1"/>
</dbReference>
<evidence type="ECO:0000256" key="3">
    <source>
        <dbReference type="ARBA" id="ARBA00023015"/>
    </source>
</evidence>
<keyword evidence="3" id="KW-0805">Transcription regulation</keyword>
<dbReference type="STRING" id="76114.ebA6902"/>
<dbReference type="SMART" id="SM00382">
    <property type="entry name" value="AAA"/>
    <property type="match status" value="1"/>
</dbReference>
<dbReference type="InterPro" id="IPR025944">
    <property type="entry name" value="Sigma_54_int_dom_CS"/>
</dbReference>
<evidence type="ECO:0000256" key="2">
    <source>
        <dbReference type="ARBA" id="ARBA00022840"/>
    </source>
</evidence>
<dbReference type="Pfam" id="PF00072">
    <property type="entry name" value="Response_reg"/>
    <property type="match status" value="1"/>
</dbReference>
<dbReference type="HOGENOM" id="CLU_000445_0_6_4"/>
<dbReference type="Pfam" id="PF00158">
    <property type="entry name" value="Sigma54_activat"/>
    <property type="match status" value="1"/>
</dbReference>
<dbReference type="CDD" id="cd00009">
    <property type="entry name" value="AAA"/>
    <property type="match status" value="1"/>
</dbReference>
<proteinExistence type="predicted"/>
<dbReference type="GO" id="GO:0000160">
    <property type="term" value="P:phosphorelay signal transduction system"/>
    <property type="evidence" value="ECO:0007669"/>
    <property type="project" value="InterPro"/>
</dbReference>
<dbReference type="InterPro" id="IPR009057">
    <property type="entry name" value="Homeodomain-like_sf"/>
</dbReference>
<dbReference type="InterPro" id="IPR003593">
    <property type="entry name" value="AAA+_ATPase"/>
</dbReference>
<dbReference type="InterPro" id="IPR058031">
    <property type="entry name" value="AAA_lid_NorR"/>
</dbReference>
<name>Q5NY04_AROAE</name>
<dbReference type="Gene3D" id="1.10.8.60">
    <property type="match status" value="1"/>
</dbReference>
<dbReference type="SMART" id="SM00448">
    <property type="entry name" value="REC"/>
    <property type="match status" value="1"/>
</dbReference>
<dbReference type="AlphaFoldDB" id="Q5NY04"/>
<dbReference type="OrthoDB" id="9761705at2"/>
<evidence type="ECO:0000259" key="8">
    <source>
        <dbReference type="PROSITE" id="PS50110"/>
    </source>
</evidence>
<evidence type="ECO:0000256" key="4">
    <source>
        <dbReference type="ARBA" id="ARBA00023163"/>
    </source>
</evidence>
<keyword evidence="1" id="KW-0547">Nucleotide-binding</keyword>
<accession>Q5NY04</accession>
<dbReference type="GO" id="GO:0006355">
    <property type="term" value="P:regulation of DNA-templated transcription"/>
    <property type="evidence" value="ECO:0007669"/>
    <property type="project" value="InterPro"/>
</dbReference>
<dbReference type="PROSITE" id="PS00675">
    <property type="entry name" value="SIGMA54_INTERACT_1"/>
    <property type="match status" value="1"/>
</dbReference>
<dbReference type="PANTHER" id="PTHR32071">
    <property type="entry name" value="TRANSCRIPTIONAL REGULATORY PROTEIN"/>
    <property type="match status" value="1"/>
</dbReference>
<dbReference type="Pfam" id="PF25601">
    <property type="entry name" value="AAA_lid_14"/>
    <property type="match status" value="1"/>
</dbReference>
<keyword evidence="5" id="KW-0597">Phosphoprotein</keyword>
<dbReference type="FunFam" id="3.40.50.300:FF:000006">
    <property type="entry name" value="DNA-binding transcriptional regulator NtrC"/>
    <property type="match status" value="1"/>
</dbReference>
<evidence type="ECO:0000259" key="7">
    <source>
        <dbReference type="PROSITE" id="PS50045"/>
    </source>
</evidence>
<dbReference type="SUPFAM" id="SSF52540">
    <property type="entry name" value="P-loop containing nucleoside triphosphate hydrolases"/>
    <property type="match status" value="1"/>
</dbReference>
<dbReference type="PROSITE" id="PS00688">
    <property type="entry name" value="SIGMA54_INTERACT_3"/>
    <property type="match status" value="1"/>
</dbReference>
<dbReference type="InterPro" id="IPR025662">
    <property type="entry name" value="Sigma_54_int_dom_ATP-bd_1"/>
</dbReference>
<dbReference type="PROSITE" id="PS50110">
    <property type="entry name" value="RESPONSE_REGULATORY"/>
    <property type="match status" value="1"/>
</dbReference>
<dbReference type="SUPFAM" id="SSF46689">
    <property type="entry name" value="Homeodomain-like"/>
    <property type="match status" value="1"/>
</dbReference>
<feature type="modified residue" description="4-aspartylphosphate" evidence="5">
    <location>
        <position position="52"/>
    </location>
</feature>
<dbReference type="PROSITE" id="PS50045">
    <property type="entry name" value="SIGMA54_INTERACT_4"/>
    <property type="match status" value="1"/>
</dbReference>
<feature type="region of interest" description="Disordered" evidence="6">
    <location>
        <begin position="452"/>
        <end position="475"/>
    </location>
</feature>
<dbReference type="EMBL" id="CR555306">
    <property type="protein sequence ID" value="CAI10060.1"/>
    <property type="molecule type" value="Genomic_DNA"/>
</dbReference>
<dbReference type="Pfam" id="PF02954">
    <property type="entry name" value="HTH_8"/>
    <property type="match status" value="1"/>
</dbReference>
<dbReference type="InterPro" id="IPR001789">
    <property type="entry name" value="Sig_transdc_resp-reg_receiver"/>
</dbReference>
<reference evidence="9 10" key="1">
    <citation type="journal article" date="2005" name="Arch. Microbiol.">
        <title>The genome sequence of an anaerobic aromatic-degrading denitrifying bacterium, strain EbN1.</title>
        <authorList>
            <person name="Rabus R."/>
            <person name="Kube M."/>
            <person name="Heider J."/>
            <person name="Beck A."/>
            <person name="Heitmann K."/>
            <person name="Widdel F."/>
            <person name="Reinhardt R."/>
        </authorList>
    </citation>
    <scope>NUCLEOTIDE SEQUENCE [LARGE SCALE GENOMIC DNA]</scope>
    <source>
        <strain evidence="9 10">EbN1</strain>
    </source>
</reference>
<dbReference type="SUPFAM" id="SSF52172">
    <property type="entry name" value="CheY-like"/>
    <property type="match status" value="1"/>
</dbReference>
<protein>
    <submittedName>
        <fullName evidence="9">Sigma-54 interacting response regulator</fullName>
    </submittedName>
</protein>
<dbReference type="InterPro" id="IPR027417">
    <property type="entry name" value="P-loop_NTPase"/>
</dbReference>
<dbReference type="Gene3D" id="1.10.10.60">
    <property type="entry name" value="Homeodomain-like"/>
    <property type="match status" value="1"/>
</dbReference>
<dbReference type="Gene3D" id="3.40.50.2300">
    <property type="match status" value="1"/>
</dbReference>
<organism evidence="9 10">
    <name type="scientific">Aromatoleum aromaticum (strain DSM 19018 / LMG 30748 / EbN1)</name>
    <name type="common">Azoarcus sp. (strain EbN1)</name>
    <dbReference type="NCBI Taxonomy" id="76114"/>
    <lineage>
        <taxon>Bacteria</taxon>
        <taxon>Pseudomonadati</taxon>
        <taxon>Pseudomonadota</taxon>
        <taxon>Betaproteobacteria</taxon>
        <taxon>Rhodocyclales</taxon>
        <taxon>Rhodocyclaceae</taxon>
        <taxon>Aromatoleum</taxon>
    </lineage>
</organism>
<keyword evidence="10" id="KW-1185">Reference proteome</keyword>
<gene>
    <name evidence="9" type="ORF">ebA6902</name>
</gene>
<evidence type="ECO:0000256" key="5">
    <source>
        <dbReference type="PROSITE-ProRule" id="PRU00169"/>
    </source>
</evidence>
<sequence length="475" mass="52851">MSNVLLVDDDPESLGWLTEFIKGEGYSVATADSLRAARIHLTRSTPDVVLTDLMLPDGLGIELVGELESRDTTEVVLITGHASVETAIDALRSGATDYLVKPVDIERLRGILQRIPKAEHFRQEIGELRNELRKLGRVGHILGSSPPMHRLYDQLSRVAPTSASVLLIGESGTGKEVVAQSIHDLSRRKRHPFLPLNCGAVSPQLVESELFGHEKGSFTGADRQHHGFFERANRGTLFLDEVTEMRPELQVKLLRVLETGTFMRVGTNEHISTDVRLIAATNRSPEKAVAEGRMREDLYHRLNVFPIYLPPLRERGTDIELLAEHFLAELNEQEQTNKRFSPAAIAALYAHSWPGNVRELKNYVHRAFILADDVIEPDHAPENSLQKSNSSVITIRVGTPLDEVNRRVMEATLMECGNVKRKAAEMLGISLKTLYNRLAVYNAGKEDLYDEEDAEEFAGGASEDEGRSSSTNGLR</sequence>
<feature type="domain" description="Response regulatory" evidence="8">
    <location>
        <begin position="3"/>
        <end position="116"/>
    </location>
</feature>
<evidence type="ECO:0000313" key="10">
    <source>
        <dbReference type="Proteomes" id="UP000006552"/>
    </source>
</evidence>
<evidence type="ECO:0000313" key="9">
    <source>
        <dbReference type="EMBL" id="CAI10060.1"/>
    </source>
</evidence>